<evidence type="ECO:0000313" key="8">
    <source>
        <dbReference type="Proteomes" id="UP000011728"/>
    </source>
</evidence>
<dbReference type="KEGG" id="csr:Cspa_c05370"/>
<proteinExistence type="inferred from homology"/>
<keyword evidence="3 4" id="KW-0975">Bacterial flagellum</keyword>
<comment type="similarity">
    <text evidence="1 4">Belongs to the bacterial flagellin family.</text>
</comment>
<dbReference type="InterPro" id="IPR046358">
    <property type="entry name" value="Flagellin_C"/>
</dbReference>
<evidence type="ECO:0000313" key="7">
    <source>
        <dbReference type="EMBL" id="AGF54331.1"/>
    </source>
</evidence>
<reference evidence="7 8" key="1">
    <citation type="submission" date="2013-02" db="EMBL/GenBank/DDBJ databases">
        <title>Genome sequence of Clostridium saccharoperbutylacetonicum N1-4(HMT).</title>
        <authorList>
            <person name="Poehlein A."/>
            <person name="Daniel R."/>
        </authorList>
    </citation>
    <scope>NUCLEOTIDE SEQUENCE [LARGE SCALE GENOMIC DNA]</scope>
    <source>
        <strain evidence="8">N1-4(HMT)</strain>
    </source>
</reference>
<dbReference type="PANTHER" id="PTHR42792">
    <property type="entry name" value="FLAGELLIN"/>
    <property type="match status" value="1"/>
</dbReference>
<evidence type="ECO:0000259" key="5">
    <source>
        <dbReference type="Pfam" id="PF00669"/>
    </source>
</evidence>
<evidence type="ECO:0000256" key="2">
    <source>
        <dbReference type="ARBA" id="ARBA00020110"/>
    </source>
</evidence>
<keyword evidence="7" id="KW-0966">Cell projection</keyword>
<dbReference type="Gene3D" id="1.20.1330.10">
    <property type="entry name" value="f41 fragment of flagellin, N-terminal domain"/>
    <property type="match status" value="2"/>
</dbReference>
<dbReference type="EMBL" id="CP004121">
    <property type="protein sequence ID" value="AGF54331.1"/>
    <property type="molecule type" value="Genomic_DNA"/>
</dbReference>
<keyword evidence="7" id="KW-0969">Cilium</keyword>
<dbReference type="GO" id="GO:0009288">
    <property type="term" value="C:bacterial-type flagellum"/>
    <property type="evidence" value="ECO:0007669"/>
    <property type="project" value="UniProtKB-SubCell"/>
</dbReference>
<keyword evidence="8" id="KW-1185">Reference proteome</keyword>
<evidence type="ECO:0000256" key="4">
    <source>
        <dbReference type="RuleBase" id="RU362073"/>
    </source>
</evidence>
<dbReference type="SUPFAM" id="SSF64518">
    <property type="entry name" value="Phase 1 flagellin"/>
    <property type="match status" value="1"/>
</dbReference>
<dbReference type="eggNOG" id="COG1344">
    <property type="taxonomic scope" value="Bacteria"/>
</dbReference>
<dbReference type="Gene3D" id="6.10.10.10">
    <property type="entry name" value="Flagellar export chaperone, C-terminal domain"/>
    <property type="match status" value="1"/>
</dbReference>
<dbReference type="PATRIC" id="fig|931276.5.peg.497"/>
<dbReference type="GO" id="GO:0005576">
    <property type="term" value="C:extracellular region"/>
    <property type="evidence" value="ECO:0007669"/>
    <property type="project" value="UniProtKB-SubCell"/>
</dbReference>
<evidence type="ECO:0000259" key="6">
    <source>
        <dbReference type="Pfam" id="PF00700"/>
    </source>
</evidence>
<evidence type="ECO:0000256" key="3">
    <source>
        <dbReference type="ARBA" id="ARBA00023143"/>
    </source>
</evidence>
<comment type="subcellular location">
    <subcellularLocation>
        <location evidence="4">Secreted</location>
    </subcellularLocation>
    <subcellularLocation>
        <location evidence="4">Bacterial flagellum</location>
    </subcellularLocation>
</comment>
<keyword evidence="7" id="KW-0282">Flagellum</keyword>
<gene>
    <name evidence="7" type="primary">flaB</name>
    <name evidence="7" type="ORF">Cspa_c05370</name>
</gene>
<dbReference type="AlphaFoldDB" id="M1MHD0"/>
<dbReference type="STRING" id="36745.CLSAP_05430"/>
<dbReference type="Pfam" id="PF00669">
    <property type="entry name" value="Flagellin_N"/>
    <property type="match status" value="1"/>
</dbReference>
<dbReference type="InterPro" id="IPR001029">
    <property type="entry name" value="Flagellin_N"/>
</dbReference>
<protein>
    <recommendedName>
        <fullName evidence="2 4">Flagellin</fullName>
    </recommendedName>
</protein>
<dbReference type="PANTHER" id="PTHR42792:SF2">
    <property type="entry name" value="FLAGELLIN"/>
    <property type="match status" value="1"/>
</dbReference>
<evidence type="ECO:0000256" key="1">
    <source>
        <dbReference type="ARBA" id="ARBA00005709"/>
    </source>
</evidence>
<organism evidence="7 8">
    <name type="scientific">Clostridium saccharoperbutylacetonicum N1-4(HMT)</name>
    <dbReference type="NCBI Taxonomy" id="931276"/>
    <lineage>
        <taxon>Bacteria</taxon>
        <taxon>Bacillati</taxon>
        <taxon>Bacillota</taxon>
        <taxon>Clostridia</taxon>
        <taxon>Eubacteriales</taxon>
        <taxon>Clostridiaceae</taxon>
        <taxon>Clostridium</taxon>
    </lineage>
</organism>
<keyword evidence="4" id="KW-0964">Secreted</keyword>
<dbReference type="InterPro" id="IPR001492">
    <property type="entry name" value="Flagellin"/>
</dbReference>
<dbReference type="InterPro" id="IPR042187">
    <property type="entry name" value="Flagellin_C_sub2"/>
</dbReference>
<name>M1MHD0_9CLOT</name>
<dbReference type="PRINTS" id="PR00207">
    <property type="entry name" value="FLAGELLIN"/>
</dbReference>
<dbReference type="Pfam" id="PF00700">
    <property type="entry name" value="Flagellin_C"/>
    <property type="match status" value="1"/>
</dbReference>
<sequence length="484" mass="52362">MVDKYFNLGVFIMIIKHNISASNANRMLGINNNNVAKSIEKISSGYRINRAADDAAGLAISEKMRSRIRGLDQGSINSQDGISLLQTADGGMQEIQDMLQRCRELSVKSATGTYNDEDRNSIQEEVSQLIDEIDRTANETEFNGYALLSGNFDKKGNTGTSDSIANYVSYITTTGGVTDKYTYTDGTKYASAVIDFSKINSSSDVANLVGKGVNYTCCTCNKVYSIKFVNGTPNTSRLNDSNPVMEVDVSSITNGTDLVNKIIETGYGQPGFVYNPTIPNGGEPTPGTDVPATATSFVTHYSQLAASGAKLYVYDDRISEAGGSWPSSSGRGAFNLSVYGETPQEKGKFFYADIQVGDEAGESVRIEVQNVTPKELGVDKLLVNTKTNAQSAIDKIDNAISIVSNSRSIVGAHENRLGSTIASTNNTSENLQSAESRIRDVDVAKEMMKMATNSILQQSSESVLNQSNKMLESVLNLMKQWQQS</sequence>
<dbReference type="Proteomes" id="UP000011728">
    <property type="component" value="Chromosome"/>
</dbReference>
<dbReference type="GO" id="GO:0005198">
    <property type="term" value="F:structural molecule activity"/>
    <property type="evidence" value="ECO:0007669"/>
    <property type="project" value="UniProtKB-UniRule"/>
</dbReference>
<feature type="domain" description="Flagellin N-terminal" evidence="5">
    <location>
        <begin position="15"/>
        <end position="152"/>
    </location>
</feature>
<accession>M1MHD0</accession>
<comment type="function">
    <text evidence="4">Flagellin is the subunit protein which polymerizes to form the filaments of bacterial flagella.</text>
</comment>
<feature type="domain" description="Flagellin C-terminal" evidence="6">
    <location>
        <begin position="393"/>
        <end position="478"/>
    </location>
</feature>
<dbReference type="HOGENOM" id="CLU_011142_3_2_9"/>